<dbReference type="FunFam" id="2.20.25.80:FF:000003">
    <property type="entry name" value="WRKY transcription factor 57"/>
    <property type="match status" value="1"/>
</dbReference>
<dbReference type="GO" id="GO:0043565">
    <property type="term" value="F:sequence-specific DNA binding"/>
    <property type="evidence" value="ECO:0007669"/>
    <property type="project" value="InterPro"/>
</dbReference>
<dbReference type="GO" id="GO:0005634">
    <property type="term" value="C:nucleus"/>
    <property type="evidence" value="ECO:0007669"/>
    <property type="project" value="UniProtKB-SubCell"/>
</dbReference>
<dbReference type="Pfam" id="PF03106">
    <property type="entry name" value="WRKY"/>
    <property type="match status" value="1"/>
</dbReference>
<evidence type="ECO:0000256" key="4">
    <source>
        <dbReference type="ARBA" id="ARBA00023163"/>
    </source>
</evidence>
<protein>
    <submittedName>
        <fullName evidence="8">WRKY transcription factor 28</fullName>
    </submittedName>
</protein>
<proteinExistence type="predicted"/>
<dbReference type="GO" id="GO:0003700">
    <property type="term" value="F:DNA-binding transcription factor activity"/>
    <property type="evidence" value="ECO:0007669"/>
    <property type="project" value="InterPro"/>
</dbReference>
<dbReference type="PANTHER" id="PTHR31221">
    <property type="entry name" value="WRKY TRANSCRIPTION FACTOR PROTEIN 1-RELATED"/>
    <property type="match status" value="1"/>
</dbReference>
<evidence type="ECO:0000256" key="2">
    <source>
        <dbReference type="ARBA" id="ARBA00023015"/>
    </source>
</evidence>
<reference evidence="8" key="1">
    <citation type="submission" date="2019-09" db="EMBL/GenBank/DDBJ databases">
        <title>Draft genome information of white flower Hibiscus syriacus.</title>
        <authorList>
            <person name="Kim Y.-M."/>
        </authorList>
    </citation>
    <scope>NUCLEOTIDE SEQUENCE [LARGE SCALE GENOMIC DNA]</scope>
    <source>
        <strain evidence="8">YM2019G1</strain>
    </source>
</reference>
<feature type="domain" description="WRKY" evidence="7">
    <location>
        <begin position="184"/>
        <end position="249"/>
    </location>
</feature>
<comment type="subcellular location">
    <subcellularLocation>
        <location evidence="1">Nucleus</location>
    </subcellularLocation>
</comment>
<evidence type="ECO:0000256" key="6">
    <source>
        <dbReference type="SAM" id="MobiDB-lite"/>
    </source>
</evidence>
<accession>A0A6A2XNU8</accession>
<gene>
    <name evidence="8" type="ORF">F3Y22_tig00112921pilonHSYRG00023</name>
</gene>
<feature type="compositionally biased region" description="Polar residues" evidence="6">
    <location>
        <begin position="114"/>
        <end position="133"/>
    </location>
</feature>
<dbReference type="EMBL" id="VEPZ02001668">
    <property type="protein sequence ID" value="KAE8663696.1"/>
    <property type="molecule type" value="Genomic_DNA"/>
</dbReference>
<keyword evidence="3" id="KW-0238">DNA-binding</keyword>
<keyword evidence="2" id="KW-0805">Transcription regulation</keyword>
<feature type="region of interest" description="Disordered" evidence="6">
    <location>
        <begin position="103"/>
        <end position="176"/>
    </location>
</feature>
<organism evidence="8 9">
    <name type="scientific">Hibiscus syriacus</name>
    <name type="common">Rose of Sharon</name>
    <dbReference type="NCBI Taxonomy" id="106335"/>
    <lineage>
        <taxon>Eukaryota</taxon>
        <taxon>Viridiplantae</taxon>
        <taxon>Streptophyta</taxon>
        <taxon>Embryophyta</taxon>
        <taxon>Tracheophyta</taxon>
        <taxon>Spermatophyta</taxon>
        <taxon>Magnoliopsida</taxon>
        <taxon>eudicotyledons</taxon>
        <taxon>Gunneridae</taxon>
        <taxon>Pentapetalae</taxon>
        <taxon>rosids</taxon>
        <taxon>malvids</taxon>
        <taxon>Malvales</taxon>
        <taxon>Malvaceae</taxon>
        <taxon>Malvoideae</taxon>
        <taxon>Hibiscus</taxon>
    </lineage>
</organism>
<feature type="compositionally biased region" description="Basic and acidic residues" evidence="6">
    <location>
        <begin position="141"/>
        <end position="176"/>
    </location>
</feature>
<keyword evidence="5" id="KW-0539">Nucleus</keyword>
<evidence type="ECO:0000256" key="5">
    <source>
        <dbReference type="ARBA" id="ARBA00023242"/>
    </source>
</evidence>
<feature type="region of interest" description="Disordered" evidence="6">
    <location>
        <begin position="284"/>
        <end position="315"/>
    </location>
</feature>
<dbReference type="InterPro" id="IPR036576">
    <property type="entry name" value="WRKY_dom_sf"/>
</dbReference>
<evidence type="ECO:0000313" key="9">
    <source>
        <dbReference type="Proteomes" id="UP000436088"/>
    </source>
</evidence>
<evidence type="ECO:0000259" key="7">
    <source>
        <dbReference type="PROSITE" id="PS50811"/>
    </source>
</evidence>
<dbReference type="SMART" id="SM00774">
    <property type="entry name" value="WRKY"/>
    <property type="match status" value="1"/>
</dbReference>
<dbReference type="PROSITE" id="PS50811">
    <property type="entry name" value="WRKY"/>
    <property type="match status" value="1"/>
</dbReference>
<name>A0A6A2XNU8_HIBSY</name>
<dbReference type="Proteomes" id="UP000436088">
    <property type="component" value="Unassembled WGS sequence"/>
</dbReference>
<evidence type="ECO:0000313" key="8">
    <source>
        <dbReference type="EMBL" id="KAE8663696.1"/>
    </source>
</evidence>
<dbReference type="InterPro" id="IPR044810">
    <property type="entry name" value="WRKY_plant"/>
</dbReference>
<keyword evidence="4" id="KW-0804">Transcription</keyword>
<dbReference type="SUPFAM" id="SSF118290">
    <property type="entry name" value="WRKY DNA-binding domain"/>
    <property type="match status" value="1"/>
</dbReference>
<dbReference type="Gene3D" id="2.20.25.80">
    <property type="entry name" value="WRKY domain"/>
    <property type="match status" value="1"/>
</dbReference>
<comment type="caution">
    <text evidence="8">The sequence shown here is derived from an EMBL/GenBank/DDBJ whole genome shotgun (WGS) entry which is preliminary data.</text>
</comment>
<sequence>MSSDEKNNPQHDYDPFQGFNRSTFPFFDENYPSIYNRAAAPTPAAIQAFDPSYMSFTDCFNGGSIIDYNSFSRVVDVSCSSSDVVSHMDDSTATNTKKIGVSAENSVGDDNHNQNHNISEENPSTPNYSVSCSSKEDEDSSNGKKEKKPKGPEDHGDDRSKKVNKATKKEKEKKEPRFAFLTKSEIDNLEDGYRWRKYGQKAVKNSPYPRSYYRCTSPKCGVKKRVERSFQDPSVVITTYEGKHNHHIPTTLRGHGGAGMFSPSIMSSSASMVPGLPHEFLSHFLPSSSNNPAGNTSSMHCQTLSPHQQQQQQLQVPDYGSLQDLVSSFSRNQVP</sequence>
<keyword evidence="9" id="KW-1185">Reference proteome</keyword>
<evidence type="ECO:0000256" key="1">
    <source>
        <dbReference type="ARBA" id="ARBA00004123"/>
    </source>
</evidence>
<evidence type="ECO:0000256" key="3">
    <source>
        <dbReference type="ARBA" id="ARBA00023125"/>
    </source>
</evidence>
<dbReference type="InterPro" id="IPR003657">
    <property type="entry name" value="WRKY_dom"/>
</dbReference>
<feature type="compositionally biased region" description="Polar residues" evidence="6">
    <location>
        <begin position="285"/>
        <end position="307"/>
    </location>
</feature>
<dbReference type="PANTHER" id="PTHR31221:SF361">
    <property type="entry name" value="WRKY DOMAIN-CONTAINING PROTEIN"/>
    <property type="match status" value="1"/>
</dbReference>
<dbReference type="AlphaFoldDB" id="A0A6A2XNU8"/>